<dbReference type="PANTHER" id="PTHR11690:SF282">
    <property type="entry name" value="DEGENERIN-LIKE PROTEIN ASIC-1"/>
    <property type="match status" value="1"/>
</dbReference>
<dbReference type="PANTHER" id="PTHR11690">
    <property type="entry name" value="AMILORIDE-SENSITIVE SODIUM CHANNEL-RELATED"/>
    <property type="match status" value="1"/>
</dbReference>
<dbReference type="PROSITE" id="PS01206">
    <property type="entry name" value="ASC"/>
    <property type="match status" value="1"/>
</dbReference>
<accession>A0A016WVM9</accession>
<evidence type="ECO:0000256" key="6">
    <source>
        <dbReference type="ARBA" id="ARBA00022989"/>
    </source>
</evidence>
<evidence type="ECO:0000256" key="3">
    <source>
        <dbReference type="ARBA" id="ARBA00022448"/>
    </source>
</evidence>
<dbReference type="GO" id="GO:0005886">
    <property type="term" value="C:plasma membrane"/>
    <property type="evidence" value="ECO:0007669"/>
    <property type="project" value="TreeGrafter"/>
</dbReference>
<dbReference type="Gene3D" id="2.60.470.10">
    <property type="entry name" value="Acid-sensing ion channels like domains"/>
    <property type="match status" value="1"/>
</dbReference>
<evidence type="ECO:0008006" key="17">
    <source>
        <dbReference type="Google" id="ProtNLM"/>
    </source>
</evidence>
<comment type="similarity">
    <text evidence="2 13">Belongs to the amiloride-sensitive sodium channel (TC 1.A.6) family.</text>
</comment>
<dbReference type="FunFam" id="1.10.287.770:FF:000001">
    <property type="entry name" value="Acid-sensing ion channel subunit 1"/>
    <property type="match status" value="1"/>
</dbReference>
<evidence type="ECO:0000313" key="15">
    <source>
        <dbReference type="EMBL" id="EYC43874.1"/>
    </source>
</evidence>
<keyword evidence="11 13" id="KW-0739">Sodium transport</keyword>
<protein>
    <recommendedName>
        <fullName evidence="17">Degenerin</fullName>
    </recommendedName>
</protein>
<keyword evidence="5 13" id="KW-0812">Transmembrane</keyword>
<dbReference type="Proteomes" id="UP000024635">
    <property type="component" value="Unassembled WGS sequence"/>
</dbReference>
<sequence length="844" mass="95689">MNIYRVRLCTDVMKRIKRILSEDFVDFAEHTSAHGIPRAYVSEGLRRGLWLLLFLCCLCAFGYQAYLIILRFLRNDIIVGVEIRFEEIRFPAVTVCNINPYKNSLARQTSSIKSALESFESAIDRTAGNEPREKSVAREKRSAGVPPLRPAHVYCRKNQDHYSVDPEGDEQCLCLSFPNEEIYWNCAPEKEYHIQFCPNDTFASATPSLCYCQNQYCIEVENQVKITGRWPLSLSLKECGNSTNCMCVLPHSSDASMTSSSYCARISKWQYTLCNGCDWWGRCTRSFGLSGEEECVCDGDSHTQCFAVESAARHSDDHGDADTKKHIRVRRGKMRIYEKILSQYEGILAVYSMCRCTDKHGCVAIKEKQVTNTSAACLCFYNKKNDQLWPCYEQTQWQERKCSRCNSFGDCHFADNPTNAIYDCFCALPIRMCVRIDPPEGNVTDLSERIVKFWDIQPTTTLSPVQKKKVDREKAYGYTGVKDPIALKAKAKENIIFAVDQLTEDEKWAISYNKSEFITKCSFNGVECNVDDDFEAYLDPSFGACFTYVGTRHANKSNDRAGPAYGLRLEAFVNISEYLPTTEAAGVRLTVHSLLEQPFPDTLGHSAPTGFISSFGIRLKSMTRLPAPFGDCIREGKDDDFIFVDKQYNTEGCQRSCIQKHLATRCGCGDPRYPPFRSTKNCPVDDPVKRECLQNEVQYAMRHSKKIGCKCKQPCSQDVYSVSYSASRWPAVPGDQSGCPSGMPPHHCLMYKREQGAMIEVYFEQLNYESLLESEAYGWPNLLSDFGGQLGLWMGVSVITIMEVCILIFDIILTIFGVTTGRKRSYSATKKTMSSAFRYSMTKR</sequence>
<keyword evidence="9 14" id="KW-0472">Membrane</keyword>
<dbReference type="AlphaFoldDB" id="A0A016WVM9"/>
<evidence type="ECO:0000256" key="7">
    <source>
        <dbReference type="ARBA" id="ARBA00023053"/>
    </source>
</evidence>
<dbReference type="Pfam" id="PF00858">
    <property type="entry name" value="ASC"/>
    <property type="match status" value="2"/>
</dbReference>
<evidence type="ECO:0000256" key="13">
    <source>
        <dbReference type="RuleBase" id="RU000679"/>
    </source>
</evidence>
<dbReference type="STRING" id="53326.A0A016WVM9"/>
<reference evidence="16" key="1">
    <citation type="journal article" date="2015" name="Nat. Genet.">
        <title>The genome and transcriptome of the zoonotic hookworm Ancylostoma ceylanicum identify infection-specific gene families.</title>
        <authorList>
            <person name="Schwarz E.M."/>
            <person name="Hu Y."/>
            <person name="Antoshechkin I."/>
            <person name="Miller M.M."/>
            <person name="Sternberg P.W."/>
            <person name="Aroian R.V."/>
        </authorList>
    </citation>
    <scope>NUCLEOTIDE SEQUENCE</scope>
    <source>
        <strain evidence="16">HY135</strain>
    </source>
</reference>
<feature type="transmembrane region" description="Helical" evidence="14">
    <location>
        <begin position="790"/>
        <end position="816"/>
    </location>
</feature>
<dbReference type="OrthoDB" id="6021021at2759"/>
<evidence type="ECO:0000313" key="16">
    <source>
        <dbReference type="Proteomes" id="UP000024635"/>
    </source>
</evidence>
<keyword evidence="4 13" id="KW-0894">Sodium channel</keyword>
<keyword evidence="6 14" id="KW-1133">Transmembrane helix</keyword>
<keyword evidence="12 13" id="KW-0407">Ion channel</keyword>
<gene>
    <name evidence="15" type="primary">Acey_s0478.g2197</name>
    <name evidence="15" type="synonym">Acey-asic-1</name>
    <name evidence="15" type="ORF">Y032_0478g2197</name>
</gene>
<keyword evidence="3 13" id="KW-0813">Transport</keyword>
<keyword evidence="16" id="KW-1185">Reference proteome</keyword>
<dbReference type="InterPro" id="IPR020903">
    <property type="entry name" value="ENaC_CS"/>
</dbReference>
<dbReference type="PRINTS" id="PR01078">
    <property type="entry name" value="AMINACHANNEL"/>
</dbReference>
<feature type="transmembrane region" description="Helical" evidence="14">
    <location>
        <begin position="48"/>
        <end position="69"/>
    </location>
</feature>
<evidence type="ECO:0000256" key="8">
    <source>
        <dbReference type="ARBA" id="ARBA00023065"/>
    </source>
</evidence>
<organism evidence="15 16">
    <name type="scientific">Ancylostoma ceylanicum</name>
    <dbReference type="NCBI Taxonomy" id="53326"/>
    <lineage>
        <taxon>Eukaryota</taxon>
        <taxon>Metazoa</taxon>
        <taxon>Ecdysozoa</taxon>
        <taxon>Nematoda</taxon>
        <taxon>Chromadorea</taxon>
        <taxon>Rhabditida</taxon>
        <taxon>Rhabditina</taxon>
        <taxon>Rhabditomorpha</taxon>
        <taxon>Strongyloidea</taxon>
        <taxon>Ancylostomatidae</taxon>
        <taxon>Ancylostomatinae</taxon>
        <taxon>Ancylostoma</taxon>
    </lineage>
</organism>
<evidence type="ECO:0000256" key="9">
    <source>
        <dbReference type="ARBA" id="ARBA00023136"/>
    </source>
</evidence>
<dbReference type="Gene3D" id="1.10.287.770">
    <property type="entry name" value="YojJ-like"/>
    <property type="match status" value="1"/>
</dbReference>
<comment type="caution">
    <text evidence="15">The sequence shown here is derived from an EMBL/GenBank/DDBJ whole genome shotgun (WGS) entry which is preliminary data.</text>
</comment>
<evidence type="ECO:0000256" key="5">
    <source>
        <dbReference type="ARBA" id="ARBA00022692"/>
    </source>
</evidence>
<proteinExistence type="inferred from homology"/>
<evidence type="ECO:0000256" key="12">
    <source>
        <dbReference type="ARBA" id="ARBA00023303"/>
    </source>
</evidence>
<evidence type="ECO:0000256" key="4">
    <source>
        <dbReference type="ARBA" id="ARBA00022461"/>
    </source>
</evidence>
<keyword evidence="10" id="KW-0325">Glycoprotein</keyword>
<evidence type="ECO:0000256" key="10">
    <source>
        <dbReference type="ARBA" id="ARBA00023180"/>
    </source>
</evidence>
<dbReference type="EMBL" id="JARK01000078">
    <property type="protein sequence ID" value="EYC43874.1"/>
    <property type="molecule type" value="Genomic_DNA"/>
</dbReference>
<evidence type="ECO:0000256" key="2">
    <source>
        <dbReference type="ARBA" id="ARBA00007193"/>
    </source>
</evidence>
<evidence type="ECO:0000256" key="11">
    <source>
        <dbReference type="ARBA" id="ARBA00023201"/>
    </source>
</evidence>
<keyword evidence="7" id="KW-0915">Sodium</keyword>
<name>A0A016WVM9_9BILA</name>
<dbReference type="GO" id="GO:0015280">
    <property type="term" value="F:ligand-gated sodium channel activity"/>
    <property type="evidence" value="ECO:0007669"/>
    <property type="project" value="TreeGrafter"/>
</dbReference>
<evidence type="ECO:0000256" key="1">
    <source>
        <dbReference type="ARBA" id="ARBA00004141"/>
    </source>
</evidence>
<dbReference type="InterPro" id="IPR001873">
    <property type="entry name" value="ENaC"/>
</dbReference>
<evidence type="ECO:0000256" key="14">
    <source>
        <dbReference type="SAM" id="Phobius"/>
    </source>
</evidence>
<comment type="subcellular location">
    <subcellularLocation>
        <location evidence="1">Membrane</location>
        <topology evidence="1">Multi-pass membrane protein</topology>
    </subcellularLocation>
</comment>
<keyword evidence="8 13" id="KW-0406">Ion transport</keyword>